<feature type="transmembrane region" description="Helical" evidence="7">
    <location>
        <begin position="290"/>
        <end position="312"/>
    </location>
</feature>
<evidence type="ECO:0000256" key="7">
    <source>
        <dbReference type="SAM" id="Phobius"/>
    </source>
</evidence>
<feature type="transmembrane region" description="Helical" evidence="7">
    <location>
        <begin position="199"/>
        <end position="220"/>
    </location>
</feature>
<dbReference type="InterPro" id="IPR036259">
    <property type="entry name" value="MFS_trans_sf"/>
</dbReference>
<dbReference type="Pfam" id="PF07690">
    <property type="entry name" value="MFS_1"/>
    <property type="match status" value="1"/>
</dbReference>
<dbReference type="PRINTS" id="PR01035">
    <property type="entry name" value="TCRTETA"/>
</dbReference>
<feature type="domain" description="Major facilitator superfamily (MFS) profile" evidence="8">
    <location>
        <begin position="1"/>
        <end position="385"/>
    </location>
</feature>
<evidence type="ECO:0000313" key="9">
    <source>
        <dbReference type="EMBL" id="MBB5957937.1"/>
    </source>
</evidence>
<accession>A0A841CPD8</accession>
<feature type="transmembrane region" description="Helical" evidence="7">
    <location>
        <begin position="91"/>
        <end position="113"/>
    </location>
</feature>
<feature type="transmembrane region" description="Helical" evidence="7">
    <location>
        <begin position="134"/>
        <end position="153"/>
    </location>
</feature>
<dbReference type="InterPro" id="IPR020846">
    <property type="entry name" value="MFS_dom"/>
</dbReference>
<evidence type="ECO:0000256" key="3">
    <source>
        <dbReference type="ARBA" id="ARBA00022692"/>
    </source>
</evidence>
<dbReference type="GO" id="GO:0005886">
    <property type="term" value="C:plasma membrane"/>
    <property type="evidence" value="ECO:0007669"/>
    <property type="project" value="UniProtKB-SubCell"/>
</dbReference>
<dbReference type="InterPro" id="IPR011701">
    <property type="entry name" value="MFS"/>
</dbReference>
<reference evidence="9 10" key="1">
    <citation type="submission" date="2020-08" db="EMBL/GenBank/DDBJ databases">
        <title>Genomic Encyclopedia of Type Strains, Phase III (KMG-III): the genomes of soil and plant-associated and newly described type strains.</title>
        <authorList>
            <person name="Whitman W."/>
        </authorList>
    </citation>
    <scope>NUCLEOTIDE SEQUENCE [LARGE SCALE GENOMIC DNA]</scope>
    <source>
        <strain evidence="9 10">CECT 8640</strain>
    </source>
</reference>
<feature type="transmembrane region" description="Helical" evidence="7">
    <location>
        <begin position="66"/>
        <end position="85"/>
    </location>
</feature>
<keyword evidence="3 7" id="KW-0812">Transmembrane</keyword>
<feature type="transmembrane region" description="Helical" evidence="7">
    <location>
        <begin position="226"/>
        <end position="245"/>
    </location>
</feature>
<evidence type="ECO:0000259" key="8">
    <source>
        <dbReference type="PROSITE" id="PS50850"/>
    </source>
</evidence>
<comment type="subcellular location">
    <subcellularLocation>
        <location evidence="1">Cell membrane</location>
        <topology evidence="1">Multi-pass membrane protein</topology>
    </subcellularLocation>
</comment>
<dbReference type="Proteomes" id="UP000547510">
    <property type="component" value="Unassembled WGS sequence"/>
</dbReference>
<dbReference type="InterPro" id="IPR001958">
    <property type="entry name" value="Tet-R_TetA/multi-R_MdtG-like"/>
</dbReference>
<keyword evidence="10" id="KW-1185">Reference proteome</keyword>
<evidence type="ECO:0000313" key="10">
    <source>
        <dbReference type="Proteomes" id="UP000547510"/>
    </source>
</evidence>
<evidence type="ECO:0000256" key="6">
    <source>
        <dbReference type="SAM" id="MobiDB-lite"/>
    </source>
</evidence>
<dbReference type="InterPro" id="IPR050930">
    <property type="entry name" value="MFS_Vesicular_Transporter"/>
</dbReference>
<gene>
    <name evidence="9" type="ORF">FHS29_004545</name>
</gene>
<name>A0A841CPD8_9PSEU</name>
<dbReference type="Gene3D" id="1.20.1250.20">
    <property type="entry name" value="MFS general substrate transporter like domains"/>
    <property type="match status" value="1"/>
</dbReference>
<comment type="caution">
    <text evidence="9">The sequence shown here is derived from an EMBL/GenBank/DDBJ whole genome shotgun (WGS) entry which is preliminary data.</text>
</comment>
<dbReference type="PANTHER" id="PTHR23506:SF23">
    <property type="entry name" value="GH10249P"/>
    <property type="match status" value="1"/>
</dbReference>
<dbReference type="SUPFAM" id="SSF103473">
    <property type="entry name" value="MFS general substrate transporter"/>
    <property type="match status" value="1"/>
</dbReference>
<evidence type="ECO:0000256" key="1">
    <source>
        <dbReference type="ARBA" id="ARBA00004651"/>
    </source>
</evidence>
<dbReference type="EMBL" id="JACHJN010000007">
    <property type="protein sequence ID" value="MBB5957937.1"/>
    <property type="molecule type" value="Genomic_DNA"/>
</dbReference>
<dbReference type="RefSeq" id="WP_184693491.1">
    <property type="nucleotide sequence ID" value="NZ_JACHJN010000007.1"/>
</dbReference>
<dbReference type="PANTHER" id="PTHR23506">
    <property type="entry name" value="GH10249P"/>
    <property type="match status" value="1"/>
</dbReference>
<proteinExistence type="predicted"/>
<feature type="transmembrane region" description="Helical" evidence="7">
    <location>
        <begin position="266"/>
        <end position="284"/>
    </location>
</feature>
<dbReference type="AlphaFoldDB" id="A0A841CPD8"/>
<organism evidence="9 10">
    <name type="scientific">Saccharothrix tamanrassetensis</name>
    <dbReference type="NCBI Taxonomy" id="1051531"/>
    <lineage>
        <taxon>Bacteria</taxon>
        <taxon>Bacillati</taxon>
        <taxon>Actinomycetota</taxon>
        <taxon>Actinomycetes</taxon>
        <taxon>Pseudonocardiales</taxon>
        <taxon>Pseudonocardiaceae</taxon>
        <taxon>Saccharothrix</taxon>
    </lineage>
</organism>
<protein>
    <submittedName>
        <fullName evidence="9">MFS family permease</fullName>
    </submittedName>
</protein>
<keyword evidence="2" id="KW-0813">Transport</keyword>
<evidence type="ECO:0000256" key="5">
    <source>
        <dbReference type="ARBA" id="ARBA00023136"/>
    </source>
</evidence>
<feature type="transmembrane region" description="Helical" evidence="7">
    <location>
        <begin position="159"/>
        <end position="178"/>
    </location>
</feature>
<keyword evidence="4 7" id="KW-1133">Transmembrane helix</keyword>
<evidence type="ECO:0000256" key="2">
    <source>
        <dbReference type="ARBA" id="ARBA00022448"/>
    </source>
</evidence>
<dbReference type="GO" id="GO:0022857">
    <property type="term" value="F:transmembrane transporter activity"/>
    <property type="evidence" value="ECO:0007669"/>
    <property type="project" value="InterPro"/>
</dbReference>
<dbReference type="PROSITE" id="PS50850">
    <property type="entry name" value="MFS"/>
    <property type="match status" value="1"/>
</dbReference>
<keyword evidence="5 7" id="KW-0472">Membrane</keyword>
<feature type="transmembrane region" description="Helical" evidence="7">
    <location>
        <begin position="338"/>
        <end position="361"/>
    </location>
</feature>
<sequence length="385" mass="37433">MRALFPLYAAGFVTAFGAHCIAAGLGGYTQTSLLTLGLLLAVYDGAEIVLKPVFGSLADRIGPRPVLLGGLPAFAVASAAFVLAGDAGAVGLARLGQGAAAAAFSPAASALVARLTPSEGHGRAFGGYGAWKGLGYTLGPLLGGALITLGGFGLLFTTLAAPAVAVAVWATLAVPAVPPLPRTRQTLLDLSRGLTHPGFLPPTAALAATTAALAVGVGFLPVHTGTGPLVAGLAVSAMAAAAALVQPAVGRARDAGRLRGTTGMTTGLLLAAAGYTIAATLPVLPTTFAAAVVIGVGTGVVTPLAFAALAAATPPGRLGQTMGSAEVGRELGDAGGPLLVGGVAVLTTLSGSLLGLAAVLAGQRRGGSYGHGAPRLSTADPIRRD</sequence>
<feature type="region of interest" description="Disordered" evidence="6">
    <location>
        <begin position="364"/>
        <end position="385"/>
    </location>
</feature>
<evidence type="ECO:0000256" key="4">
    <source>
        <dbReference type="ARBA" id="ARBA00022989"/>
    </source>
</evidence>